<name>A0AAD6ZZ49_9AGAR</name>
<protein>
    <submittedName>
        <fullName evidence="1">Uncharacterized protein</fullName>
    </submittedName>
</protein>
<proteinExistence type="predicted"/>
<evidence type="ECO:0000313" key="1">
    <source>
        <dbReference type="EMBL" id="KAJ7343906.1"/>
    </source>
</evidence>
<keyword evidence="2" id="KW-1185">Reference proteome</keyword>
<dbReference type="AlphaFoldDB" id="A0AAD6ZZ49"/>
<accession>A0AAD6ZZ49</accession>
<sequence>MLDPEDEPRLPAELEQAIFETTAHIRPLSIPTLMLIAWRVKKWVEPLLYQTIVVSDSGADADAKNLEGHRKPFRCRTIYRVIQQSKSFPGDSVRDLFLSWEPTQEAVPKAILTACRSVENLWLSTAGPTTLFHLVEDLPLKQLYCDLRYLFGVQRQIDFSHRLFAKITHLEVFGGLLSGPEERWKQLAHIPHLTHLSFSHEYSVAGFLTILRTCTLLRVLIVRESSNWICTAIERSPDGAEIIRDPHFVKLGRREPGLDWRRGAWHGGGDYWVHAEECVALRKRRVGEADALQYVFEEDGF</sequence>
<evidence type="ECO:0000313" key="2">
    <source>
        <dbReference type="Proteomes" id="UP001218218"/>
    </source>
</evidence>
<comment type="caution">
    <text evidence="1">The sequence shown here is derived from an EMBL/GenBank/DDBJ whole genome shotgun (WGS) entry which is preliminary data.</text>
</comment>
<gene>
    <name evidence="1" type="ORF">DFH08DRAFT_1009068</name>
</gene>
<reference evidence="1" key="1">
    <citation type="submission" date="2023-03" db="EMBL/GenBank/DDBJ databases">
        <title>Massive genome expansion in bonnet fungi (Mycena s.s.) driven by repeated elements and novel gene families across ecological guilds.</title>
        <authorList>
            <consortium name="Lawrence Berkeley National Laboratory"/>
            <person name="Harder C.B."/>
            <person name="Miyauchi S."/>
            <person name="Viragh M."/>
            <person name="Kuo A."/>
            <person name="Thoen E."/>
            <person name="Andreopoulos B."/>
            <person name="Lu D."/>
            <person name="Skrede I."/>
            <person name="Drula E."/>
            <person name="Henrissat B."/>
            <person name="Morin E."/>
            <person name="Kohler A."/>
            <person name="Barry K."/>
            <person name="LaButti K."/>
            <person name="Morin E."/>
            <person name="Salamov A."/>
            <person name="Lipzen A."/>
            <person name="Mereny Z."/>
            <person name="Hegedus B."/>
            <person name="Baldrian P."/>
            <person name="Stursova M."/>
            <person name="Weitz H."/>
            <person name="Taylor A."/>
            <person name="Grigoriev I.V."/>
            <person name="Nagy L.G."/>
            <person name="Martin F."/>
            <person name="Kauserud H."/>
        </authorList>
    </citation>
    <scope>NUCLEOTIDE SEQUENCE</scope>
    <source>
        <strain evidence="1">CBHHK002</strain>
    </source>
</reference>
<dbReference type="EMBL" id="JARIHO010000022">
    <property type="protein sequence ID" value="KAJ7343906.1"/>
    <property type="molecule type" value="Genomic_DNA"/>
</dbReference>
<dbReference type="Proteomes" id="UP001218218">
    <property type="component" value="Unassembled WGS sequence"/>
</dbReference>
<organism evidence="1 2">
    <name type="scientific">Mycena albidolilacea</name>
    <dbReference type="NCBI Taxonomy" id="1033008"/>
    <lineage>
        <taxon>Eukaryota</taxon>
        <taxon>Fungi</taxon>
        <taxon>Dikarya</taxon>
        <taxon>Basidiomycota</taxon>
        <taxon>Agaricomycotina</taxon>
        <taxon>Agaricomycetes</taxon>
        <taxon>Agaricomycetidae</taxon>
        <taxon>Agaricales</taxon>
        <taxon>Marasmiineae</taxon>
        <taxon>Mycenaceae</taxon>
        <taxon>Mycena</taxon>
    </lineage>
</organism>